<feature type="compositionally biased region" description="Basic and acidic residues" evidence="1">
    <location>
        <begin position="47"/>
        <end position="86"/>
    </location>
</feature>
<gene>
    <name evidence="3" type="ORF">GCM10007888_28090</name>
    <name evidence="2" type="ORF">MOX02_51970</name>
</gene>
<name>A0A512JBA0_9HYPH</name>
<accession>A0A512JBA0</accession>
<dbReference type="EMBL" id="BJZU01000138">
    <property type="protein sequence ID" value="GEP07159.1"/>
    <property type="molecule type" value="Genomic_DNA"/>
</dbReference>
<reference evidence="5" key="2">
    <citation type="journal article" date="2019" name="Int. J. Syst. Evol. Microbiol.">
        <title>The Global Catalogue of Microorganisms (GCM) 10K type strain sequencing project: providing services to taxonomists for standard genome sequencing and annotation.</title>
        <authorList>
            <consortium name="The Broad Institute Genomics Platform"/>
            <consortium name="The Broad Institute Genome Sequencing Center for Infectious Disease"/>
            <person name="Wu L."/>
            <person name="Ma J."/>
        </authorList>
    </citation>
    <scope>NUCLEOTIDE SEQUENCE [LARGE SCALE GENOMIC DNA]</scope>
    <source>
        <strain evidence="5">NBRC 107715</strain>
    </source>
</reference>
<evidence type="ECO:0000313" key="4">
    <source>
        <dbReference type="Proteomes" id="UP000321960"/>
    </source>
</evidence>
<organism evidence="2 4">
    <name type="scientific">Methylobacterium oxalidis</name>
    <dbReference type="NCBI Taxonomy" id="944322"/>
    <lineage>
        <taxon>Bacteria</taxon>
        <taxon>Pseudomonadati</taxon>
        <taxon>Pseudomonadota</taxon>
        <taxon>Alphaproteobacteria</taxon>
        <taxon>Hyphomicrobiales</taxon>
        <taxon>Methylobacteriaceae</taxon>
        <taxon>Methylobacterium</taxon>
    </lineage>
</organism>
<reference evidence="3" key="1">
    <citation type="journal article" date="2014" name="Int. J. Syst. Evol. Microbiol.">
        <title>Complete genome of a new Firmicutes species belonging to the dominant human colonic microbiota ('Ruminococcus bicirculans') reveals two chromosomes and a selective capacity to utilize plant glucans.</title>
        <authorList>
            <consortium name="NISC Comparative Sequencing Program"/>
            <person name="Wegmann U."/>
            <person name="Louis P."/>
            <person name="Goesmann A."/>
            <person name="Henrissat B."/>
            <person name="Duncan S.H."/>
            <person name="Flint H.J."/>
        </authorList>
    </citation>
    <scope>NUCLEOTIDE SEQUENCE</scope>
    <source>
        <strain evidence="3">NBRC 107715</strain>
    </source>
</reference>
<dbReference type="EMBL" id="BSPK01000036">
    <property type="protein sequence ID" value="GLS64428.1"/>
    <property type="molecule type" value="Genomic_DNA"/>
</dbReference>
<evidence type="ECO:0000313" key="2">
    <source>
        <dbReference type="EMBL" id="GEP07159.1"/>
    </source>
</evidence>
<evidence type="ECO:0000256" key="1">
    <source>
        <dbReference type="SAM" id="MobiDB-lite"/>
    </source>
</evidence>
<proteinExistence type="predicted"/>
<sequence length="86" mass="9429">MGASPAATRMRRKAPRESSATEGLMAKNTGDGFRRGAVTGRTQFQRPDGHWQKRDERTGRLMGVKEDGTPFKGVAREPDGRDTPNA</sequence>
<evidence type="ECO:0000313" key="3">
    <source>
        <dbReference type="EMBL" id="GLS64428.1"/>
    </source>
</evidence>
<dbReference type="Proteomes" id="UP000321960">
    <property type="component" value="Unassembled WGS sequence"/>
</dbReference>
<protein>
    <submittedName>
        <fullName evidence="2">Uncharacterized protein</fullName>
    </submittedName>
</protein>
<reference evidence="3" key="4">
    <citation type="submission" date="2023-01" db="EMBL/GenBank/DDBJ databases">
        <title>Draft genome sequence of Methylobacterium oxalidis strain NBRC 107715.</title>
        <authorList>
            <person name="Sun Q."/>
            <person name="Mori K."/>
        </authorList>
    </citation>
    <scope>NUCLEOTIDE SEQUENCE</scope>
    <source>
        <strain evidence="3">NBRC 107715</strain>
    </source>
</reference>
<reference evidence="2 4" key="3">
    <citation type="submission" date="2019-07" db="EMBL/GenBank/DDBJ databases">
        <title>Whole genome shotgun sequence of Methylobacterium oxalidis NBRC 107715.</title>
        <authorList>
            <person name="Hosoyama A."/>
            <person name="Uohara A."/>
            <person name="Ohji S."/>
            <person name="Ichikawa N."/>
        </authorList>
    </citation>
    <scope>NUCLEOTIDE SEQUENCE [LARGE SCALE GENOMIC DNA]</scope>
    <source>
        <strain evidence="2 4">NBRC 107715</strain>
    </source>
</reference>
<keyword evidence="5" id="KW-1185">Reference proteome</keyword>
<feature type="region of interest" description="Disordered" evidence="1">
    <location>
        <begin position="1"/>
        <end position="86"/>
    </location>
</feature>
<comment type="caution">
    <text evidence="2">The sequence shown here is derived from an EMBL/GenBank/DDBJ whole genome shotgun (WGS) entry which is preliminary data.</text>
</comment>
<dbReference type="Proteomes" id="UP001156856">
    <property type="component" value="Unassembled WGS sequence"/>
</dbReference>
<dbReference type="AlphaFoldDB" id="A0A512JBA0"/>
<evidence type="ECO:0000313" key="5">
    <source>
        <dbReference type="Proteomes" id="UP001156856"/>
    </source>
</evidence>